<dbReference type="PROSITE" id="PS50041">
    <property type="entry name" value="C_TYPE_LECTIN_2"/>
    <property type="match status" value="1"/>
</dbReference>
<evidence type="ECO:0000256" key="3">
    <source>
        <dbReference type="SAM" id="Coils"/>
    </source>
</evidence>
<comment type="caution">
    <text evidence="7">The sequence shown here is derived from an EMBL/GenBank/DDBJ whole genome shotgun (WGS) entry which is preliminary data.</text>
</comment>
<gene>
    <name evidence="7" type="ORF">PFLUV_G00126750</name>
</gene>
<evidence type="ECO:0000256" key="5">
    <source>
        <dbReference type="SAM" id="Phobius"/>
    </source>
</evidence>
<accession>A0A6A5F2M2</accession>
<evidence type="ECO:0000313" key="7">
    <source>
        <dbReference type="EMBL" id="KAF1385069.1"/>
    </source>
</evidence>
<dbReference type="GO" id="GO:0030246">
    <property type="term" value="F:carbohydrate binding"/>
    <property type="evidence" value="ECO:0007669"/>
    <property type="project" value="UniProtKB-KW"/>
</dbReference>
<dbReference type="InterPro" id="IPR018378">
    <property type="entry name" value="C-type_lectin_CS"/>
</dbReference>
<evidence type="ECO:0000313" key="8">
    <source>
        <dbReference type="Proteomes" id="UP000465112"/>
    </source>
</evidence>
<dbReference type="SUPFAM" id="SSF56436">
    <property type="entry name" value="C-type lectin-like"/>
    <property type="match status" value="1"/>
</dbReference>
<keyword evidence="5" id="KW-0472">Membrane</keyword>
<evidence type="ECO:0000256" key="4">
    <source>
        <dbReference type="SAM" id="MobiDB-lite"/>
    </source>
</evidence>
<dbReference type="SMART" id="SM00034">
    <property type="entry name" value="CLECT"/>
    <property type="match status" value="1"/>
</dbReference>
<dbReference type="PANTHER" id="PTHR22803">
    <property type="entry name" value="MANNOSE, PHOSPHOLIPASE, LECTIN RECEPTOR RELATED"/>
    <property type="match status" value="1"/>
</dbReference>
<keyword evidence="5" id="KW-1133">Transmembrane helix</keyword>
<dbReference type="InterPro" id="IPR050111">
    <property type="entry name" value="C-type_lectin/snaclec_domain"/>
</dbReference>
<dbReference type="Gene3D" id="3.10.100.10">
    <property type="entry name" value="Mannose-Binding Protein A, subunit A"/>
    <property type="match status" value="1"/>
</dbReference>
<feature type="compositionally biased region" description="Polar residues" evidence="4">
    <location>
        <begin position="278"/>
        <end position="299"/>
    </location>
</feature>
<feature type="region of interest" description="Disordered" evidence="4">
    <location>
        <begin position="278"/>
        <end position="303"/>
    </location>
</feature>
<keyword evidence="2" id="KW-1015">Disulfide bond</keyword>
<dbReference type="Proteomes" id="UP000465112">
    <property type="component" value="Chromosome 10"/>
</dbReference>
<dbReference type="SUPFAM" id="SSF90257">
    <property type="entry name" value="Myosin rod fragments"/>
    <property type="match status" value="1"/>
</dbReference>
<dbReference type="EMBL" id="VHII01000010">
    <property type="protein sequence ID" value="KAF1385069.1"/>
    <property type="molecule type" value="Genomic_DNA"/>
</dbReference>
<dbReference type="InterPro" id="IPR033989">
    <property type="entry name" value="CD209-like_CTLD"/>
</dbReference>
<dbReference type="OrthoDB" id="10255512at2759"/>
<organism evidence="7 8">
    <name type="scientific">Perca fluviatilis</name>
    <name type="common">European perch</name>
    <dbReference type="NCBI Taxonomy" id="8168"/>
    <lineage>
        <taxon>Eukaryota</taxon>
        <taxon>Metazoa</taxon>
        <taxon>Chordata</taxon>
        <taxon>Craniata</taxon>
        <taxon>Vertebrata</taxon>
        <taxon>Euteleostomi</taxon>
        <taxon>Actinopterygii</taxon>
        <taxon>Neopterygii</taxon>
        <taxon>Teleostei</taxon>
        <taxon>Neoteleostei</taxon>
        <taxon>Acanthomorphata</taxon>
        <taxon>Eupercaria</taxon>
        <taxon>Perciformes</taxon>
        <taxon>Percoidei</taxon>
        <taxon>Percidae</taxon>
        <taxon>Percinae</taxon>
        <taxon>Perca</taxon>
    </lineage>
</organism>
<keyword evidence="5" id="KW-0812">Transmembrane</keyword>
<dbReference type="InterPro" id="IPR001304">
    <property type="entry name" value="C-type_lectin-like"/>
</dbReference>
<keyword evidence="8" id="KW-1185">Reference proteome</keyword>
<name>A0A6A5F2M2_PERFL</name>
<evidence type="ECO:0000256" key="2">
    <source>
        <dbReference type="ARBA" id="ARBA00023157"/>
    </source>
</evidence>
<feature type="domain" description="C-type lectin" evidence="6">
    <location>
        <begin position="201"/>
        <end position="318"/>
    </location>
</feature>
<dbReference type="Gene3D" id="1.20.5.1000">
    <property type="entry name" value="arf6 gtpase in complex with a specific effector, jip4"/>
    <property type="match status" value="1"/>
</dbReference>
<dbReference type="PROSITE" id="PS00615">
    <property type="entry name" value="C_TYPE_LECTIN_1"/>
    <property type="match status" value="1"/>
</dbReference>
<reference evidence="7 8" key="1">
    <citation type="submission" date="2019-06" db="EMBL/GenBank/DDBJ databases">
        <title>A chromosome-scale genome assembly of the European perch, Perca fluviatilis.</title>
        <authorList>
            <person name="Roques C."/>
            <person name="Zahm M."/>
            <person name="Cabau C."/>
            <person name="Klopp C."/>
            <person name="Bouchez O."/>
            <person name="Donnadieu C."/>
            <person name="Kuhl H."/>
            <person name="Gislard M."/>
            <person name="Guendouz S."/>
            <person name="Journot L."/>
            <person name="Haffray P."/>
            <person name="Bestin A."/>
            <person name="Morvezen R."/>
            <person name="Feron R."/>
            <person name="Wen M."/>
            <person name="Jouanno E."/>
            <person name="Herpin A."/>
            <person name="Schartl M."/>
            <person name="Postlethwait J."/>
            <person name="Schaerlinger B."/>
            <person name="Chardard D."/>
            <person name="Lecocq T."/>
            <person name="Poncet C."/>
            <person name="Jaffrelo L."/>
            <person name="Lampietro C."/>
            <person name="Guiguen Y."/>
        </authorList>
    </citation>
    <scope>NUCLEOTIDE SEQUENCE [LARGE SCALE GENOMIC DNA]</scope>
    <source>
        <tissue evidence="7">Blood</tissue>
    </source>
</reference>
<feature type="coiled-coil region" evidence="3">
    <location>
        <begin position="101"/>
        <end position="159"/>
    </location>
</feature>
<dbReference type="AlphaFoldDB" id="A0A6A5F2M2"/>
<dbReference type="CDD" id="cd03590">
    <property type="entry name" value="CLECT_DC-SIGN_like"/>
    <property type="match status" value="1"/>
</dbReference>
<sequence length="319" mass="36252">MLTSFYFLRSKETIIRMDLMEMDEDTSLTKDGLAIEGTDMPLQPAERKRILPFDLVDFRRIKLSYRCATVCLGLLCAVLLVGTTGQLIYHASRRTSDNTQRNRLQSSHDALTAERKQLEATLSHLTKEKDQLQQTCNTLNMTKNDLQTIYNSLENYKNKLHSEYIDLARGCLEIAKEYKNKMVKTAVQIRSMPCQTGWRKFGDSCYIVSTEKTNWTSSREACFAVGADLVVINSRREQAFVNRLLESGQNAWIGLTDRLKEGTWMWVDGTPVTTTIWGDDQPNSYNGNQDCGESVQRSSGVGDWNDDACSADQSFICEQ</sequence>
<dbReference type="InterPro" id="IPR016187">
    <property type="entry name" value="CTDL_fold"/>
</dbReference>
<dbReference type="Pfam" id="PF00059">
    <property type="entry name" value="Lectin_C"/>
    <property type="match status" value="1"/>
</dbReference>
<feature type="transmembrane region" description="Helical" evidence="5">
    <location>
        <begin position="67"/>
        <end position="89"/>
    </location>
</feature>
<evidence type="ECO:0000256" key="1">
    <source>
        <dbReference type="ARBA" id="ARBA00022734"/>
    </source>
</evidence>
<keyword evidence="3" id="KW-0175">Coiled coil</keyword>
<keyword evidence="1" id="KW-0430">Lectin</keyword>
<dbReference type="InterPro" id="IPR016186">
    <property type="entry name" value="C-type_lectin-like/link_sf"/>
</dbReference>
<protein>
    <recommendedName>
        <fullName evidence="6">C-type lectin domain-containing protein</fullName>
    </recommendedName>
</protein>
<proteinExistence type="predicted"/>
<evidence type="ECO:0000259" key="6">
    <source>
        <dbReference type="PROSITE" id="PS50041"/>
    </source>
</evidence>